<dbReference type="AlphaFoldDB" id="A0A1X7VW57"/>
<protein>
    <submittedName>
        <fullName evidence="1">Uncharacterized protein</fullName>
    </submittedName>
</protein>
<accession>A0A1X7VW57</accession>
<evidence type="ECO:0000313" key="1">
    <source>
        <dbReference type="EnsemblMetazoa" id="Aqu2.1.44348_001"/>
    </source>
</evidence>
<organism evidence="1">
    <name type="scientific">Amphimedon queenslandica</name>
    <name type="common">Sponge</name>
    <dbReference type="NCBI Taxonomy" id="400682"/>
    <lineage>
        <taxon>Eukaryota</taxon>
        <taxon>Metazoa</taxon>
        <taxon>Porifera</taxon>
        <taxon>Demospongiae</taxon>
        <taxon>Heteroscleromorpha</taxon>
        <taxon>Haplosclerida</taxon>
        <taxon>Niphatidae</taxon>
        <taxon>Amphimedon</taxon>
    </lineage>
</organism>
<dbReference type="EnsemblMetazoa" id="Aqu2.1.44348_001">
    <property type="protein sequence ID" value="Aqu2.1.44348_001"/>
    <property type="gene ID" value="Aqu2.1.44348"/>
</dbReference>
<dbReference type="InParanoid" id="A0A1X7VW57"/>
<reference evidence="1" key="1">
    <citation type="submission" date="2017-05" db="UniProtKB">
        <authorList>
            <consortium name="EnsemblMetazoa"/>
        </authorList>
    </citation>
    <scope>IDENTIFICATION</scope>
</reference>
<proteinExistence type="predicted"/>
<name>A0A1X7VW57_AMPQE</name>
<sequence length="74" mass="8548">MHYDKTTDCSQPHPNGSLLLLRTSNTFQVSLLVARCLRSKSSFFWVNCSRGARTAGYFFRLTHTRTDRYQNSSI</sequence>